<sequence>MANQREIDRHQVPAATADYTGPLRSTRIHMPRPKAPQLVPQLVCPAGSLPALKAAVDHGADAVYLGYRNETNARNFAGLNFDQKAMVEGIRYAQSRHRQVLMAINTFAQPGRAADWQRAVDGAADLGVDAVILADIGLLDYASQRHPALRLHLSVQGSATSYEAVNFAHREFGVRRAVLPRVLTLAQVETVIRNTPVEIEVFGFGSLCVMNEGRCWLSSYATGESPNTVGACSPARFVQWERSPGQMTTRLNGILIDSFGDDEPAGYPTLCKGRFAVDGETYYALEEPTSLNVLEILPAIAAIGVVAIKVEGRQRSPTYVAQVTRTLRAALDELGRDGERFHVKPAWQAELARVAEGSQVTLGAYNRPWR</sequence>
<feature type="binding site" evidence="1">
    <location>
        <position position="208"/>
    </location>
    <ligand>
        <name>[4Fe-4S] cluster</name>
        <dbReference type="ChEBI" id="CHEBI:49883"/>
    </ligand>
</feature>
<protein>
    <recommendedName>
        <fullName evidence="1">Ubiquinone biosynthesis protein UbiU</fullName>
    </recommendedName>
</protein>
<keyword evidence="1" id="KW-0479">Metal-binding</keyword>
<comment type="pathway">
    <text evidence="1">Cofactor biosynthesis; ubiquinone biosynthesis.</text>
</comment>
<accession>A0A1A8XJR8</accession>
<keyword evidence="1" id="KW-0408">Iron</keyword>
<dbReference type="Proteomes" id="UP000199169">
    <property type="component" value="Unassembled WGS sequence"/>
</dbReference>
<dbReference type="InterPro" id="IPR051454">
    <property type="entry name" value="RNA/ubiquinone_mod_enzymes"/>
</dbReference>
<reference evidence="3 4" key="1">
    <citation type="submission" date="2016-06" db="EMBL/GenBank/DDBJ databases">
        <authorList>
            <person name="Kjaerup R.B."/>
            <person name="Dalgaard T.S."/>
            <person name="Juul-Madsen H.R."/>
        </authorList>
    </citation>
    <scope>NUCLEOTIDE SEQUENCE [LARGE SCALE GENOMIC DNA]</scope>
    <source>
        <strain evidence="3">3</strain>
    </source>
</reference>
<feature type="binding site" evidence="1">
    <location>
        <position position="271"/>
    </location>
    <ligand>
        <name>[4Fe-4S] cluster</name>
        <dbReference type="ChEBI" id="CHEBI:49883"/>
    </ligand>
</feature>
<dbReference type="STRING" id="1860102.ACCAA_20045"/>
<keyword evidence="1" id="KW-0411">Iron-sulfur</keyword>
<dbReference type="Pfam" id="PF01136">
    <property type="entry name" value="Peptidase_U32"/>
    <property type="match status" value="1"/>
</dbReference>
<dbReference type="PANTHER" id="PTHR30217">
    <property type="entry name" value="PEPTIDASE U32 FAMILY"/>
    <property type="match status" value="1"/>
</dbReference>
<dbReference type="AlphaFoldDB" id="A0A1A8XJR8"/>
<evidence type="ECO:0000256" key="1">
    <source>
        <dbReference type="HAMAP-Rule" id="MF_02232"/>
    </source>
</evidence>
<dbReference type="PROSITE" id="PS01276">
    <property type="entry name" value="PEPTIDASE_U32"/>
    <property type="match status" value="1"/>
</dbReference>
<comment type="similarity">
    <text evidence="1">Belongs to the peptidase U32 family. UbiU subfamily.</text>
</comment>
<comment type="cofactor">
    <cofactor evidence="1">
        <name>[4Fe-4S] cluster</name>
        <dbReference type="ChEBI" id="CHEBI:49883"/>
    </cofactor>
</comment>
<keyword evidence="4" id="KW-1185">Reference proteome</keyword>
<keyword evidence="1" id="KW-0831">Ubiquinone biosynthesis</keyword>
<organism evidence="3 4">
    <name type="scientific">Candidatus Accumulibacter aalborgensis</name>
    <dbReference type="NCBI Taxonomy" id="1860102"/>
    <lineage>
        <taxon>Bacteria</taxon>
        <taxon>Pseudomonadati</taxon>
        <taxon>Pseudomonadota</taxon>
        <taxon>Betaproteobacteria</taxon>
        <taxon>Candidatus Accumulibacter</taxon>
    </lineage>
</organism>
<feature type="binding site" evidence="1">
    <location>
        <position position="232"/>
    </location>
    <ligand>
        <name>[4Fe-4S] cluster</name>
        <dbReference type="ChEBI" id="CHEBI:49883"/>
    </ligand>
</feature>
<dbReference type="EMBL" id="FLQX01000094">
    <property type="protein sequence ID" value="SBT04931.1"/>
    <property type="molecule type" value="Genomic_DNA"/>
</dbReference>
<feature type="binding site" evidence="1">
    <location>
        <position position="215"/>
    </location>
    <ligand>
        <name>[4Fe-4S] cluster</name>
        <dbReference type="ChEBI" id="CHEBI:49883"/>
    </ligand>
</feature>
<proteinExistence type="inferred from homology"/>
<dbReference type="GO" id="GO:0046872">
    <property type="term" value="F:metal ion binding"/>
    <property type="evidence" value="ECO:0007669"/>
    <property type="project" value="UniProtKB-KW"/>
</dbReference>
<dbReference type="PANTHER" id="PTHR30217:SF3">
    <property type="entry name" value="UBIQUINONE BIOSYNTHESIS PROTEIN UBIU"/>
    <property type="match status" value="1"/>
</dbReference>
<gene>
    <name evidence="3" type="primary">yhbU</name>
    <name evidence="1" type="synonym">ubiU</name>
    <name evidence="3" type="ORF">ACCAA_20045</name>
</gene>
<dbReference type="InterPro" id="IPR043692">
    <property type="entry name" value="UbiU"/>
</dbReference>
<feature type="compositionally biased region" description="Basic and acidic residues" evidence="2">
    <location>
        <begin position="1"/>
        <end position="11"/>
    </location>
</feature>
<evidence type="ECO:0000313" key="3">
    <source>
        <dbReference type="EMBL" id="SBT04931.1"/>
    </source>
</evidence>
<name>A0A1A8XJR8_9PROT</name>
<comment type="subunit">
    <text evidence="1">Forms a heterodimer with UbiV.</text>
</comment>
<dbReference type="UniPathway" id="UPA00232"/>
<feature type="region of interest" description="Disordered" evidence="2">
    <location>
        <begin position="1"/>
        <end position="21"/>
    </location>
</feature>
<keyword evidence="1" id="KW-0004">4Fe-4S</keyword>
<evidence type="ECO:0000313" key="4">
    <source>
        <dbReference type="Proteomes" id="UP000199169"/>
    </source>
</evidence>
<evidence type="ECO:0000256" key="2">
    <source>
        <dbReference type="SAM" id="MobiDB-lite"/>
    </source>
</evidence>
<dbReference type="HAMAP" id="MF_02232">
    <property type="entry name" value="UbiU"/>
    <property type="match status" value="1"/>
</dbReference>
<dbReference type="GO" id="GO:0006744">
    <property type="term" value="P:ubiquinone biosynthetic process"/>
    <property type="evidence" value="ECO:0007669"/>
    <property type="project" value="UniProtKB-UniRule"/>
</dbReference>
<comment type="function">
    <text evidence="1">Required for O(2)-independent ubiquinone (coenzyme Q) biosynthesis. Together with UbiV, is essential for the C6-hydroxylation reaction in the oxygen-independent ubiquinone biosynthesis pathway.</text>
</comment>
<dbReference type="GO" id="GO:0051539">
    <property type="term" value="F:4 iron, 4 sulfur cluster binding"/>
    <property type="evidence" value="ECO:0007669"/>
    <property type="project" value="UniProtKB-UniRule"/>
</dbReference>
<dbReference type="InterPro" id="IPR001539">
    <property type="entry name" value="Peptidase_U32"/>
</dbReference>